<accession>A0AAJ1BJ26</accession>
<dbReference type="SUPFAM" id="SSF46785">
    <property type="entry name" value="Winged helix' DNA-binding domain"/>
    <property type="match status" value="1"/>
</dbReference>
<name>A0AAJ1BJ26_9GAMM</name>
<dbReference type="RefSeq" id="WP_240591118.1">
    <property type="nucleotide sequence ID" value="NZ_JAKUDL010000003.1"/>
</dbReference>
<gene>
    <name evidence="1" type="ORF">MJ923_10985</name>
</gene>
<comment type="caution">
    <text evidence="1">The sequence shown here is derived from an EMBL/GenBank/DDBJ whole genome shotgun (WGS) entry which is preliminary data.</text>
</comment>
<protein>
    <submittedName>
        <fullName evidence="1">Transcriptional regulator</fullName>
    </submittedName>
</protein>
<dbReference type="Gene3D" id="1.10.10.10">
    <property type="entry name" value="Winged helix-like DNA-binding domain superfamily/Winged helix DNA-binding domain"/>
    <property type="match status" value="1"/>
</dbReference>
<organism evidence="1 2">
    <name type="scientific">Shewanella zhuhaiensis</name>
    <dbReference type="NCBI Taxonomy" id="2919576"/>
    <lineage>
        <taxon>Bacteria</taxon>
        <taxon>Pseudomonadati</taxon>
        <taxon>Pseudomonadota</taxon>
        <taxon>Gammaproteobacteria</taxon>
        <taxon>Alteromonadales</taxon>
        <taxon>Shewanellaceae</taxon>
        <taxon>Shewanella</taxon>
    </lineage>
</organism>
<reference evidence="1 2" key="1">
    <citation type="submission" date="2022-02" db="EMBL/GenBank/DDBJ databases">
        <title>The genome sequence of Shewanella sp. 3B26.</title>
        <authorList>
            <person name="Du J."/>
        </authorList>
    </citation>
    <scope>NUCLEOTIDE SEQUENCE [LARGE SCALE GENOMIC DNA]</scope>
    <source>
        <strain evidence="1 2">3B26</strain>
    </source>
</reference>
<dbReference type="GO" id="GO:0006355">
    <property type="term" value="P:regulation of DNA-templated transcription"/>
    <property type="evidence" value="ECO:0007669"/>
    <property type="project" value="UniProtKB-ARBA"/>
</dbReference>
<dbReference type="InterPro" id="IPR011991">
    <property type="entry name" value="ArsR-like_HTH"/>
</dbReference>
<keyword evidence="2" id="KW-1185">Reference proteome</keyword>
<dbReference type="Proteomes" id="UP001297581">
    <property type="component" value="Unassembled WGS sequence"/>
</dbReference>
<proteinExistence type="predicted"/>
<evidence type="ECO:0000313" key="1">
    <source>
        <dbReference type="EMBL" id="MCH4294827.1"/>
    </source>
</evidence>
<sequence>MKTCQKILDLLKLQGPMTAAGLAESLGLTSMGVRQHLQAMEAEGNLAYDDISEGRGRPARYWKLTDAAQNQFGDRHSELTLRLIDSVKVIFGDAGMDALISHREAASEQAYLERMAGVSTLAGRLEQLAAIRTEEGYMATVANEGDVWWLYENHCPICAAASSCQNFCRSELELFRCLLGEGVTVERSEHIVEGARRCAYRITAAIAD</sequence>
<dbReference type="Pfam" id="PF13412">
    <property type="entry name" value="HTH_24"/>
    <property type="match status" value="1"/>
</dbReference>
<evidence type="ECO:0000313" key="2">
    <source>
        <dbReference type="Proteomes" id="UP001297581"/>
    </source>
</evidence>
<dbReference type="InterPro" id="IPR036390">
    <property type="entry name" value="WH_DNA-bd_sf"/>
</dbReference>
<dbReference type="CDD" id="cd00090">
    <property type="entry name" value="HTH_ARSR"/>
    <property type="match status" value="1"/>
</dbReference>
<dbReference type="AlphaFoldDB" id="A0AAJ1BJ26"/>
<dbReference type="EMBL" id="JAKUDL010000003">
    <property type="protein sequence ID" value="MCH4294827.1"/>
    <property type="molecule type" value="Genomic_DNA"/>
</dbReference>
<dbReference type="InterPro" id="IPR036388">
    <property type="entry name" value="WH-like_DNA-bd_sf"/>
</dbReference>